<feature type="transmembrane region" description="Helical" evidence="13">
    <location>
        <begin position="260"/>
        <end position="284"/>
    </location>
</feature>
<feature type="transmembrane region" description="Helical" evidence="13">
    <location>
        <begin position="232"/>
        <end position="254"/>
    </location>
</feature>
<sequence length="314" mass="36765">MAGTMKNVFMMIFAGEFIMGILGNGFIILVNCIEWIRSWKFFLIDFILTCLAISRIFLLCIIMLDIGLDIICKEIWYNDNQLITFEVLWTGCNYFCTICTVCLSVFYFLKIANSSNPIFFWLKRRIHRLLLIIVLGAVFYFCLSLLLKDIVFKNMIKTKVNTESNVTLNFTARKYDLLTSHIFLNMLFVIPFAVSLASFVLLIHSLWNHTRRMKGIDSGDLITEAHVRAMKFMISFLLFFFIYYLSNIIIYFAYVVLDSLVANIFANILVFSYPSSHPFLLILWNCKLKQASLYVLRKLKWCMNLRKPAYIKHT</sequence>
<dbReference type="Pfam" id="PF05296">
    <property type="entry name" value="TAS2R"/>
    <property type="match status" value="1"/>
</dbReference>
<dbReference type="EMBL" id="KT426733">
    <property type="protein sequence ID" value="ANV20965.1"/>
    <property type="molecule type" value="Genomic_DNA"/>
</dbReference>
<evidence type="ECO:0000256" key="11">
    <source>
        <dbReference type="RuleBase" id="RU004423"/>
    </source>
</evidence>
<name>A0A219TTH6_CHRBR</name>
<feature type="transmembrane region" description="Helical" evidence="13">
    <location>
        <begin position="42"/>
        <end position="67"/>
    </location>
</feature>
<keyword evidence="4 12" id="KW-0716">Sensory transduction</keyword>
<feature type="transmembrane region" description="Helical" evidence="13">
    <location>
        <begin position="87"/>
        <end position="109"/>
    </location>
</feature>
<dbReference type="PANTHER" id="PTHR11394">
    <property type="entry name" value="TASTE RECEPTOR TYPE 2"/>
    <property type="match status" value="1"/>
</dbReference>
<feature type="transmembrane region" description="Helical" evidence="13">
    <location>
        <begin position="182"/>
        <end position="203"/>
    </location>
</feature>
<comment type="subcellular location">
    <subcellularLocation>
        <location evidence="1 12">Membrane</location>
        <topology evidence="1 12">Multi-pass membrane protein</topology>
    </subcellularLocation>
</comment>
<evidence type="ECO:0000256" key="9">
    <source>
        <dbReference type="ARBA" id="ARBA00023170"/>
    </source>
</evidence>
<keyword evidence="7 12" id="KW-0297">G-protein coupled receptor</keyword>
<dbReference type="PROSITE" id="PS50262">
    <property type="entry name" value="G_PROTEIN_RECEP_F1_2"/>
    <property type="match status" value="1"/>
</dbReference>
<evidence type="ECO:0000256" key="12">
    <source>
        <dbReference type="RuleBase" id="RU004424"/>
    </source>
</evidence>
<keyword evidence="8 12" id="KW-0472">Membrane</keyword>
<dbReference type="CDD" id="cd13950">
    <property type="entry name" value="7tm_TAS2R"/>
    <property type="match status" value="1"/>
</dbReference>
<keyword evidence="5 12" id="KW-0812">Transmembrane</keyword>
<dbReference type="GO" id="GO:0004930">
    <property type="term" value="F:G protein-coupled receptor activity"/>
    <property type="evidence" value="ECO:0007669"/>
    <property type="project" value="UniProtKB-KW"/>
</dbReference>
<evidence type="ECO:0000256" key="1">
    <source>
        <dbReference type="ARBA" id="ARBA00004141"/>
    </source>
</evidence>
<evidence type="ECO:0000256" key="13">
    <source>
        <dbReference type="SAM" id="Phobius"/>
    </source>
</evidence>
<evidence type="ECO:0000256" key="2">
    <source>
        <dbReference type="ARBA" id="ARBA00007376"/>
    </source>
</evidence>
<dbReference type="GO" id="GO:0016020">
    <property type="term" value="C:membrane"/>
    <property type="evidence" value="ECO:0007669"/>
    <property type="project" value="UniProtKB-SubCell"/>
</dbReference>
<reference evidence="15" key="1">
    <citation type="journal article" date="2017" name="Amino Acids">
        <title>The repertoire of bitter taste receptor genes in canids.</title>
        <authorList>
            <person name="Shang S."/>
            <person name="Wu X."/>
            <person name="Chen J."/>
            <person name="Zhang H."/>
            <person name="Zhong H."/>
            <person name="Wei Q."/>
            <person name="Yan J."/>
            <person name="Li H."/>
            <person name="Liu G."/>
            <person name="Sha W."/>
            <person name="Zhang H."/>
        </authorList>
    </citation>
    <scope>NUCLEOTIDE SEQUENCE</scope>
</reference>
<evidence type="ECO:0000256" key="3">
    <source>
        <dbReference type="ARBA" id="ARBA00022480"/>
    </source>
</evidence>
<dbReference type="AlphaFoldDB" id="A0A219TTH6"/>
<evidence type="ECO:0000256" key="5">
    <source>
        <dbReference type="ARBA" id="ARBA00022692"/>
    </source>
</evidence>
<accession>A0A219TTH6</accession>
<evidence type="ECO:0000256" key="8">
    <source>
        <dbReference type="ARBA" id="ARBA00023136"/>
    </source>
</evidence>
<keyword evidence="9 12" id="KW-0675">Receptor</keyword>
<evidence type="ECO:0000313" key="15">
    <source>
        <dbReference type="EMBL" id="ANV20965.1"/>
    </source>
</evidence>
<keyword evidence="6 13" id="KW-1133">Transmembrane helix</keyword>
<dbReference type="SUPFAM" id="SSF81321">
    <property type="entry name" value="Family A G protein-coupled receptor-like"/>
    <property type="match status" value="1"/>
</dbReference>
<feature type="transmembrane region" description="Helical" evidence="13">
    <location>
        <begin position="12"/>
        <end position="30"/>
    </location>
</feature>
<feature type="transmembrane region" description="Helical" evidence="13">
    <location>
        <begin position="129"/>
        <end position="147"/>
    </location>
</feature>
<keyword evidence="10 12" id="KW-0807">Transducer</keyword>
<dbReference type="InterPro" id="IPR017452">
    <property type="entry name" value="GPCR_Rhodpsn_7TM"/>
</dbReference>
<dbReference type="FunFam" id="1.20.1070.10:FF:000055">
    <property type="entry name" value="Taste receptor type 2"/>
    <property type="match status" value="1"/>
</dbReference>
<dbReference type="PANTHER" id="PTHR11394:SF76">
    <property type="entry name" value="TASTE RECEPTOR TYPE 2"/>
    <property type="match status" value="1"/>
</dbReference>
<dbReference type="GO" id="GO:0033038">
    <property type="term" value="F:bitter taste receptor activity"/>
    <property type="evidence" value="ECO:0007669"/>
    <property type="project" value="InterPro"/>
</dbReference>
<proteinExistence type="inferred from homology"/>
<dbReference type="Gene3D" id="1.20.1070.10">
    <property type="entry name" value="Rhodopsin 7-helix transmembrane proteins"/>
    <property type="match status" value="1"/>
</dbReference>
<evidence type="ECO:0000256" key="7">
    <source>
        <dbReference type="ARBA" id="ARBA00023040"/>
    </source>
</evidence>
<evidence type="ECO:0000256" key="6">
    <source>
        <dbReference type="ARBA" id="ARBA00022989"/>
    </source>
</evidence>
<keyword evidence="3 12" id="KW-0919">Taste</keyword>
<organism evidence="15">
    <name type="scientific">Chrysocyon brachyurus</name>
    <name type="common">Maned wolf</name>
    <dbReference type="NCBI Taxonomy" id="68728"/>
    <lineage>
        <taxon>Eukaryota</taxon>
        <taxon>Metazoa</taxon>
        <taxon>Chordata</taxon>
        <taxon>Craniata</taxon>
        <taxon>Vertebrata</taxon>
        <taxon>Euteleostomi</taxon>
        <taxon>Mammalia</taxon>
        <taxon>Eutheria</taxon>
        <taxon>Laurasiatheria</taxon>
        <taxon>Carnivora</taxon>
        <taxon>Caniformia</taxon>
        <taxon>Canidae</taxon>
        <taxon>Chrysocyon</taxon>
    </lineage>
</organism>
<evidence type="ECO:0000259" key="14">
    <source>
        <dbReference type="PROSITE" id="PS50262"/>
    </source>
</evidence>
<protein>
    <recommendedName>
        <fullName evidence="12">Taste receptor type 2</fullName>
    </recommendedName>
</protein>
<dbReference type="InterPro" id="IPR007960">
    <property type="entry name" value="TAS2R"/>
</dbReference>
<evidence type="ECO:0000256" key="4">
    <source>
        <dbReference type="ARBA" id="ARBA00022606"/>
    </source>
</evidence>
<evidence type="ECO:0000256" key="10">
    <source>
        <dbReference type="ARBA" id="ARBA00023224"/>
    </source>
</evidence>
<comment type="similarity">
    <text evidence="2 11">Belongs to the G-protein coupled receptor T2R family.</text>
</comment>
<feature type="domain" description="G-protein coupled receptors family 1 profile" evidence="14">
    <location>
        <begin position="23"/>
        <end position="281"/>
    </location>
</feature>